<comment type="caution">
    <text evidence="2">The sequence shown here is derived from an EMBL/GenBank/DDBJ whole genome shotgun (WGS) entry which is preliminary data.</text>
</comment>
<feature type="region of interest" description="Disordered" evidence="1">
    <location>
        <begin position="1"/>
        <end position="30"/>
    </location>
</feature>
<keyword evidence="3" id="KW-1185">Reference proteome</keyword>
<dbReference type="AlphaFoldDB" id="A0A016VCL6"/>
<accession>A0A016VCL6</accession>
<dbReference type="EMBL" id="JARK01001348">
    <property type="protein sequence ID" value="EYC25155.1"/>
    <property type="molecule type" value="Genomic_DNA"/>
</dbReference>
<name>A0A016VCL6_9BILA</name>
<organism evidence="2 3">
    <name type="scientific">Ancylostoma ceylanicum</name>
    <dbReference type="NCBI Taxonomy" id="53326"/>
    <lineage>
        <taxon>Eukaryota</taxon>
        <taxon>Metazoa</taxon>
        <taxon>Ecdysozoa</taxon>
        <taxon>Nematoda</taxon>
        <taxon>Chromadorea</taxon>
        <taxon>Rhabditida</taxon>
        <taxon>Rhabditina</taxon>
        <taxon>Rhabditomorpha</taxon>
        <taxon>Strongyloidea</taxon>
        <taxon>Ancylostomatidae</taxon>
        <taxon>Ancylostomatinae</taxon>
        <taxon>Ancylostoma</taxon>
    </lineage>
</organism>
<evidence type="ECO:0000256" key="1">
    <source>
        <dbReference type="SAM" id="MobiDB-lite"/>
    </source>
</evidence>
<dbReference type="OrthoDB" id="5901042at2759"/>
<feature type="region of interest" description="Disordered" evidence="1">
    <location>
        <begin position="84"/>
        <end position="114"/>
    </location>
</feature>
<protein>
    <submittedName>
        <fullName evidence="2">Uncharacterized protein</fullName>
    </submittedName>
</protein>
<gene>
    <name evidence="2" type="primary">Acey_s0012.g1733</name>
    <name evidence="2" type="ORF">Y032_0012g1733</name>
</gene>
<proteinExistence type="predicted"/>
<reference evidence="3" key="1">
    <citation type="journal article" date="2015" name="Nat. Genet.">
        <title>The genome and transcriptome of the zoonotic hookworm Ancylostoma ceylanicum identify infection-specific gene families.</title>
        <authorList>
            <person name="Schwarz E.M."/>
            <person name="Hu Y."/>
            <person name="Antoshechkin I."/>
            <person name="Miller M.M."/>
            <person name="Sternberg P.W."/>
            <person name="Aroian R.V."/>
        </authorList>
    </citation>
    <scope>NUCLEOTIDE SEQUENCE</scope>
    <source>
        <strain evidence="3">HY135</strain>
    </source>
</reference>
<evidence type="ECO:0000313" key="2">
    <source>
        <dbReference type="EMBL" id="EYC25155.1"/>
    </source>
</evidence>
<evidence type="ECO:0000313" key="3">
    <source>
        <dbReference type="Proteomes" id="UP000024635"/>
    </source>
</evidence>
<sequence length="114" mass="12786">MDTPKATDGSFRRKPIKRQCIDPTCSPSGDLDRHAQELLKDVSLPPHLKAIVSFLLEDRRRLNSLMEDFRELNDELSKLRAENERLRISSTGDCSPAPAAPRSDHSSSHAPPLQ</sequence>
<dbReference type="Proteomes" id="UP000024635">
    <property type="component" value="Unassembled WGS sequence"/>
</dbReference>